<dbReference type="Pfam" id="PF00201">
    <property type="entry name" value="UDPGT"/>
    <property type="match status" value="1"/>
</dbReference>
<dbReference type="Proteomes" id="UP001179952">
    <property type="component" value="Unassembled WGS sequence"/>
</dbReference>
<evidence type="ECO:0000313" key="6">
    <source>
        <dbReference type="EMBL" id="KAK1268806.1"/>
    </source>
</evidence>
<evidence type="ECO:0000256" key="4">
    <source>
        <dbReference type="RuleBase" id="RU003718"/>
    </source>
</evidence>
<dbReference type="PANTHER" id="PTHR11926">
    <property type="entry name" value="GLUCOSYL/GLUCURONOSYL TRANSFERASES"/>
    <property type="match status" value="1"/>
</dbReference>
<dbReference type="PANTHER" id="PTHR11926:SF1494">
    <property type="entry name" value="FLAVONOL 3-O-GLUCOSYLTRANSFERASE UGT76E12-RELATED"/>
    <property type="match status" value="1"/>
</dbReference>
<dbReference type="InterPro" id="IPR035595">
    <property type="entry name" value="UDP_glycos_trans_CS"/>
</dbReference>
<dbReference type="SUPFAM" id="SSF53756">
    <property type="entry name" value="UDP-Glycosyltransferase/glycogen phosphorylase"/>
    <property type="match status" value="1"/>
</dbReference>
<protein>
    <recommendedName>
        <fullName evidence="5">Glycosyltransferase</fullName>
        <ecNumber evidence="5">2.4.1.-</ecNumber>
    </recommendedName>
</protein>
<dbReference type="CDD" id="cd03784">
    <property type="entry name" value="GT1_Gtf-like"/>
    <property type="match status" value="1"/>
</dbReference>
<keyword evidence="7" id="KW-1185">Reference proteome</keyword>
<organism evidence="6 7">
    <name type="scientific">Acorus gramineus</name>
    <name type="common">Dwarf sweet flag</name>
    <dbReference type="NCBI Taxonomy" id="55184"/>
    <lineage>
        <taxon>Eukaryota</taxon>
        <taxon>Viridiplantae</taxon>
        <taxon>Streptophyta</taxon>
        <taxon>Embryophyta</taxon>
        <taxon>Tracheophyta</taxon>
        <taxon>Spermatophyta</taxon>
        <taxon>Magnoliopsida</taxon>
        <taxon>Liliopsida</taxon>
        <taxon>Acoraceae</taxon>
        <taxon>Acorus</taxon>
    </lineage>
</organism>
<dbReference type="EC" id="2.4.1.-" evidence="5"/>
<reference evidence="6" key="1">
    <citation type="journal article" date="2023" name="Nat. Commun.">
        <title>Diploid and tetraploid genomes of Acorus and the evolution of monocots.</title>
        <authorList>
            <person name="Ma L."/>
            <person name="Liu K.W."/>
            <person name="Li Z."/>
            <person name="Hsiao Y.Y."/>
            <person name="Qi Y."/>
            <person name="Fu T."/>
            <person name="Tang G.D."/>
            <person name="Zhang D."/>
            <person name="Sun W.H."/>
            <person name="Liu D.K."/>
            <person name="Li Y."/>
            <person name="Chen G.Z."/>
            <person name="Liu X.D."/>
            <person name="Liao X.Y."/>
            <person name="Jiang Y.T."/>
            <person name="Yu X."/>
            <person name="Hao Y."/>
            <person name="Huang J."/>
            <person name="Zhao X.W."/>
            <person name="Ke S."/>
            <person name="Chen Y.Y."/>
            <person name="Wu W.L."/>
            <person name="Hsu J.L."/>
            <person name="Lin Y.F."/>
            <person name="Huang M.D."/>
            <person name="Li C.Y."/>
            <person name="Huang L."/>
            <person name="Wang Z.W."/>
            <person name="Zhao X."/>
            <person name="Zhong W.Y."/>
            <person name="Peng D.H."/>
            <person name="Ahmad S."/>
            <person name="Lan S."/>
            <person name="Zhang J.S."/>
            <person name="Tsai W.C."/>
            <person name="Van de Peer Y."/>
            <person name="Liu Z.J."/>
        </authorList>
    </citation>
    <scope>NUCLEOTIDE SEQUENCE</scope>
    <source>
        <strain evidence="6">SCP</strain>
    </source>
</reference>
<comment type="similarity">
    <text evidence="1 4">Belongs to the UDP-glycosyltransferase family.</text>
</comment>
<dbReference type="AlphaFoldDB" id="A0AAV9AY09"/>
<name>A0AAV9AY09_ACOGR</name>
<dbReference type="FunFam" id="3.40.50.2000:FF:000060">
    <property type="entry name" value="Glycosyltransferase"/>
    <property type="match status" value="1"/>
</dbReference>
<accession>A0AAV9AY09</accession>
<reference evidence="6" key="2">
    <citation type="submission" date="2023-06" db="EMBL/GenBank/DDBJ databases">
        <authorList>
            <person name="Ma L."/>
            <person name="Liu K.-W."/>
            <person name="Li Z."/>
            <person name="Hsiao Y.-Y."/>
            <person name="Qi Y."/>
            <person name="Fu T."/>
            <person name="Tang G."/>
            <person name="Zhang D."/>
            <person name="Sun W.-H."/>
            <person name="Liu D.-K."/>
            <person name="Li Y."/>
            <person name="Chen G.-Z."/>
            <person name="Liu X.-D."/>
            <person name="Liao X.-Y."/>
            <person name="Jiang Y.-T."/>
            <person name="Yu X."/>
            <person name="Hao Y."/>
            <person name="Huang J."/>
            <person name="Zhao X.-W."/>
            <person name="Ke S."/>
            <person name="Chen Y.-Y."/>
            <person name="Wu W.-L."/>
            <person name="Hsu J.-L."/>
            <person name="Lin Y.-F."/>
            <person name="Huang M.-D."/>
            <person name="Li C.-Y."/>
            <person name="Huang L."/>
            <person name="Wang Z.-W."/>
            <person name="Zhao X."/>
            <person name="Zhong W.-Y."/>
            <person name="Peng D.-H."/>
            <person name="Ahmad S."/>
            <person name="Lan S."/>
            <person name="Zhang J.-S."/>
            <person name="Tsai W.-C."/>
            <person name="Van De Peer Y."/>
            <person name="Liu Z.-J."/>
        </authorList>
    </citation>
    <scope>NUCLEOTIDE SEQUENCE</scope>
    <source>
        <strain evidence="6">SCP</strain>
        <tissue evidence="6">Leaves</tissue>
    </source>
</reference>
<evidence type="ECO:0000256" key="3">
    <source>
        <dbReference type="ARBA" id="ARBA00022679"/>
    </source>
</evidence>
<evidence type="ECO:0000256" key="5">
    <source>
        <dbReference type="RuleBase" id="RU362057"/>
    </source>
</evidence>
<dbReference type="PROSITE" id="PS00375">
    <property type="entry name" value="UDPGT"/>
    <property type="match status" value="1"/>
</dbReference>
<dbReference type="GO" id="GO:0080043">
    <property type="term" value="F:quercetin 3-O-glucosyltransferase activity"/>
    <property type="evidence" value="ECO:0007669"/>
    <property type="project" value="TreeGrafter"/>
</dbReference>
<evidence type="ECO:0000313" key="7">
    <source>
        <dbReference type="Proteomes" id="UP001179952"/>
    </source>
</evidence>
<keyword evidence="3 4" id="KW-0808">Transferase</keyword>
<gene>
    <name evidence="6" type="ORF">QJS04_geneDACA013865</name>
</gene>
<dbReference type="GO" id="GO:0080044">
    <property type="term" value="F:quercetin 7-O-glucosyltransferase activity"/>
    <property type="evidence" value="ECO:0007669"/>
    <property type="project" value="TreeGrafter"/>
</dbReference>
<dbReference type="Gene3D" id="3.40.50.2000">
    <property type="entry name" value="Glycogen Phosphorylase B"/>
    <property type="match status" value="2"/>
</dbReference>
<keyword evidence="2 4" id="KW-0328">Glycosyltransferase</keyword>
<proteinExistence type="inferred from homology"/>
<evidence type="ECO:0000256" key="1">
    <source>
        <dbReference type="ARBA" id="ARBA00009995"/>
    </source>
</evidence>
<comment type="caution">
    <text evidence="6">The sequence shown here is derived from an EMBL/GenBank/DDBJ whole genome shotgun (WGS) entry which is preliminary data.</text>
</comment>
<dbReference type="InterPro" id="IPR002213">
    <property type="entry name" value="UDP_glucos_trans"/>
</dbReference>
<sequence>MVAIEANQTQAINPSTTHVAVLAFPFGTHASPLLSLTCLLASSAPHLTFSFFTTSRSNASLSASKTVLPNLTLYDVSDGAPDDYVPSPIDPEGEVELFMKVTPDNFRSAMASGAARADFIISDSFLSFAGDLAADVGAVWVSLWTGGPCSLSSHVYTDLLRDRVVPARCDEEMTLGFVPGLSGLRVRDLPEGVVSGRLDSVFARLLHTMGQEIHRADLVVLNTFDGLNPAVLSDLKTKFRQCLPLGPINLLAPLPPEPDRESCLSWLERHEPRTVVFISFGTIMTPPAHELAFLARGLESARVPFLWSMRDAGRAKLPHGFLERVKGRGLVVGWAPQRAVLAHRAVAVFVTHCGWNSVLESLAGGVPMIGRPFIGDQRINARVVSHEWGIGVGFDTGFVSEKAVKAALEVMVRSPVGEEMREMARARAEDAACAVDGGGSSRANFERLLGLICERGHVKVGGGQKVL</sequence>
<evidence type="ECO:0000256" key="2">
    <source>
        <dbReference type="ARBA" id="ARBA00022676"/>
    </source>
</evidence>
<dbReference type="EMBL" id="JAUJYN010000006">
    <property type="protein sequence ID" value="KAK1268806.1"/>
    <property type="molecule type" value="Genomic_DNA"/>
</dbReference>